<dbReference type="PANTHER" id="PTHR42686:SF1">
    <property type="entry name" value="GH17980P-RELATED"/>
    <property type="match status" value="1"/>
</dbReference>
<organism evidence="2 3">
    <name type="scientific">Gryllotalpicola reticulitermitis</name>
    <dbReference type="NCBI Taxonomy" id="1184153"/>
    <lineage>
        <taxon>Bacteria</taxon>
        <taxon>Bacillati</taxon>
        <taxon>Actinomycetota</taxon>
        <taxon>Actinomycetes</taxon>
        <taxon>Micrococcales</taxon>
        <taxon>Microbacteriaceae</taxon>
        <taxon>Gryllotalpicola</taxon>
    </lineage>
</organism>
<name>A0ABV8Q1K7_9MICO</name>
<feature type="domain" description="NADP-dependent oxidoreductase" evidence="1">
    <location>
        <begin position="26"/>
        <end position="311"/>
    </location>
</feature>
<accession>A0ABV8Q1K7</accession>
<gene>
    <name evidence="2" type="ORF">ACFOYW_02070</name>
</gene>
<sequence length="323" mass="34519">MAEPSSRTPENWLRPLGRTGLTVSALCLGGAPLGSMPRIFGYDVPEAAAVALVKEVFESPIRFIDTSNGYSDGASERRIGLAIAEAGGLPDGVLVETKVDARDGDYSGDRVRRSIEESMSRLGLDFLPVVHLHDPEFHPFETLAGPGGAVETLVALRDEGVIGHLGVAGGKVQAIRRFVDLGVFEVLLTHNRWTLVDRSAGELIEAAVSRGMGVLNAAVYGGGILTRSRPGLTDYGYRPASAATLSAIADMEALCERHDTTLARVALAWSLRDERISSTVVGFTKSSRIDESMAAASVDLPLAFWDELESLTPPPENWLDHAA</sequence>
<evidence type="ECO:0000313" key="3">
    <source>
        <dbReference type="Proteomes" id="UP001595900"/>
    </source>
</evidence>
<proteinExistence type="predicted"/>
<comment type="caution">
    <text evidence="2">The sequence shown here is derived from an EMBL/GenBank/DDBJ whole genome shotgun (WGS) entry which is preliminary data.</text>
</comment>
<keyword evidence="3" id="KW-1185">Reference proteome</keyword>
<dbReference type="SUPFAM" id="SSF51430">
    <property type="entry name" value="NAD(P)-linked oxidoreductase"/>
    <property type="match status" value="1"/>
</dbReference>
<dbReference type="Pfam" id="PF00248">
    <property type="entry name" value="Aldo_ket_red"/>
    <property type="match status" value="1"/>
</dbReference>
<dbReference type="EMBL" id="JBHSCN010000002">
    <property type="protein sequence ID" value="MFC4242146.1"/>
    <property type="molecule type" value="Genomic_DNA"/>
</dbReference>
<dbReference type="Proteomes" id="UP001595900">
    <property type="component" value="Unassembled WGS sequence"/>
</dbReference>
<dbReference type="PANTHER" id="PTHR42686">
    <property type="entry name" value="GH17980P-RELATED"/>
    <property type="match status" value="1"/>
</dbReference>
<dbReference type="InterPro" id="IPR036812">
    <property type="entry name" value="NAD(P)_OxRdtase_dom_sf"/>
</dbReference>
<dbReference type="RefSeq" id="WP_390226943.1">
    <property type="nucleotide sequence ID" value="NZ_JBHSCN010000002.1"/>
</dbReference>
<dbReference type="InterPro" id="IPR023210">
    <property type="entry name" value="NADP_OxRdtase_dom"/>
</dbReference>
<protein>
    <submittedName>
        <fullName evidence="2">Aldo/keto reductase</fullName>
    </submittedName>
</protein>
<dbReference type="CDD" id="cd19090">
    <property type="entry name" value="AKR_AKR15A-like"/>
    <property type="match status" value="1"/>
</dbReference>
<evidence type="ECO:0000259" key="1">
    <source>
        <dbReference type="Pfam" id="PF00248"/>
    </source>
</evidence>
<dbReference type="InterPro" id="IPR020471">
    <property type="entry name" value="AKR"/>
</dbReference>
<dbReference type="Gene3D" id="3.20.20.100">
    <property type="entry name" value="NADP-dependent oxidoreductase domain"/>
    <property type="match status" value="1"/>
</dbReference>
<evidence type="ECO:0000313" key="2">
    <source>
        <dbReference type="EMBL" id="MFC4242146.1"/>
    </source>
</evidence>
<reference evidence="3" key="1">
    <citation type="journal article" date="2019" name="Int. J. Syst. Evol. Microbiol.">
        <title>The Global Catalogue of Microorganisms (GCM) 10K type strain sequencing project: providing services to taxonomists for standard genome sequencing and annotation.</title>
        <authorList>
            <consortium name="The Broad Institute Genomics Platform"/>
            <consortium name="The Broad Institute Genome Sequencing Center for Infectious Disease"/>
            <person name="Wu L."/>
            <person name="Ma J."/>
        </authorList>
    </citation>
    <scope>NUCLEOTIDE SEQUENCE [LARGE SCALE GENOMIC DNA]</scope>
    <source>
        <strain evidence="3">CGMCC 1.10363</strain>
    </source>
</reference>